<keyword evidence="4" id="KW-0479">Metal-binding</keyword>
<organism evidence="8 9">
    <name type="scientific">Pseudonocardia sulfidoxydans NBRC 16205</name>
    <dbReference type="NCBI Taxonomy" id="1223511"/>
    <lineage>
        <taxon>Bacteria</taxon>
        <taxon>Bacillati</taxon>
        <taxon>Actinomycetota</taxon>
        <taxon>Actinomycetes</taxon>
        <taxon>Pseudonocardiales</taxon>
        <taxon>Pseudonocardiaceae</taxon>
        <taxon>Pseudonocardia</taxon>
    </lineage>
</organism>
<keyword evidence="3 6" id="KW-0808">Transferase</keyword>
<comment type="similarity">
    <text evidence="2 6">Belongs to the FPP/GGPP synthase family.</text>
</comment>
<protein>
    <submittedName>
        <fullName evidence="8">Geranylgeranyl pyrophosphate synthase</fullName>
    </submittedName>
</protein>
<evidence type="ECO:0000256" key="4">
    <source>
        <dbReference type="ARBA" id="ARBA00022723"/>
    </source>
</evidence>
<accession>A0A511DML5</accession>
<keyword evidence="5" id="KW-0460">Magnesium</keyword>
<dbReference type="InterPro" id="IPR008949">
    <property type="entry name" value="Isoprenoid_synthase_dom_sf"/>
</dbReference>
<dbReference type="Proteomes" id="UP000321685">
    <property type="component" value="Unassembled WGS sequence"/>
</dbReference>
<gene>
    <name evidence="8" type="ORF">PSU4_44470</name>
</gene>
<evidence type="ECO:0000256" key="2">
    <source>
        <dbReference type="ARBA" id="ARBA00006706"/>
    </source>
</evidence>
<dbReference type="PANTHER" id="PTHR12001">
    <property type="entry name" value="GERANYLGERANYL PYROPHOSPHATE SYNTHASE"/>
    <property type="match status" value="1"/>
</dbReference>
<evidence type="ECO:0000256" key="7">
    <source>
        <dbReference type="SAM" id="MobiDB-lite"/>
    </source>
</evidence>
<comment type="caution">
    <text evidence="8">The sequence shown here is derived from an EMBL/GenBank/DDBJ whole genome shotgun (WGS) entry which is preliminary data.</text>
</comment>
<evidence type="ECO:0000256" key="3">
    <source>
        <dbReference type="ARBA" id="ARBA00022679"/>
    </source>
</evidence>
<dbReference type="CDD" id="cd00685">
    <property type="entry name" value="Trans_IPPS_HT"/>
    <property type="match status" value="1"/>
</dbReference>
<dbReference type="GO" id="GO:0004659">
    <property type="term" value="F:prenyltransferase activity"/>
    <property type="evidence" value="ECO:0007669"/>
    <property type="project" value="InterPro"/>
</dbReference>
<name>A0A511DML5_9PSEU</name>
<feature type="region of interest" description="Disordered" evidence="7">
    <location>
        <begin position="1"/>
        <end position="52"/>
    </location>
</feature>
<dbReference type="EMBL" id="BJVJ01000055">
    <property type="protein sequence ID" value="GEL25493.1"/>
    <property type="molecule type" value="Genomic_DNA"/>
</dbReference>
<dbReference type="PROSITE" id="PS00723">
    <property type="entry name" value="POLYPRENYL_SYNTHASE_1"/>
    <property type="match status" value="1"/>
</dbReference>
<dbReference type="InterPro" id="IPR000092">
    <property type="entry name" value="Polyprenyl_synt"/>
</dbReference>
<dbReference type="PANTHER" id="PTHR12001:SF85">
    <property type="entry name" value="SHORT CHAIN ISOPRENYL DIPHOSPHATE SYNTHASE"/>
    <property type="match status" value="1"/>
</dbReference>
<evidence type="ECO:0000313" key="9">
    <source>
        <dbReference type="Proteomes" id="UP000321685"/>
    </source>
</evidence>
<dbReference type="AlphaFoldDB" id="A0A511DML5"/>
<dbReference type="Pfam" id="PF00348">
    <property type="entry name" value="polyprenyl_synt"/>
    <property type="match status" value="1"/>
</dbReference>
<dbReference type="GO" id="GO:0008299">
    <property type="term" value="P:isoprenoid biosynthetic process"/>
    <property type="evidence" value="ECO:0007669"/>
    <property type="project" value="InterPro"/>
</dbReference>
<dbReference type="GO" id="GO:0046872">
    <property type="term" value="F:metal ion binding"/>
    <property type="evidence" value="ECO:0007669"/>
    <property type="project" value="UniProtKB-KW"/>
</dbReference>
<reference evidence="8 9" key="1">
    <citation type="submission" date="2019-07" db="EMBL/GenBank/DDBJ databases">
        <title>Whole genome shotgun sequence of Pseudonocardia sulfidoxydans NBRC 16205.</title>
        <authorList>
            <person name="Hosoyama A."/>
            <person name="Uohara A."/>
            <person name="Ohji S."/>
            <person name="Ichikawa N."/>
        </authorList>
    </citation>
    <scope>NUCLEOTIDE SEQUENCE [LARGE SCALE GENOMIC DNA]</scope>
    <source>
        <strain evidence="8 9">NBRC 16205</strain>
    </source>
</reference>
<dbReference type="SUPFAM" id="SSF48576">
    <property type="entry name" value="Terpenoid synthases"/>
    <property type="match status" value="1"/>
</dbReference>
<evidence type="ECO:0000313" key="8">
    <source>
        <dbReference type="EMBL" id="GEL25493.1"/>
    </source>
</evidence>
<evidence type="ECO:0000256" key="6">
    <source>
        <dbReference type="RuleBase" id="RU004466"/>
    </source>
</evidence>
<dbReference type="PROSITE" id="PS00444">
    <property type="entry name" value="POLYPRENYL_SYNTHASE_2"/>
    <property type="match status" value="1"/>
</dbReference>
<dbReference type="Gene3D" id="1.10.600.10">
    <property type="entry name" value="Farnesyl Diphosphate Synthase"/>
    <property type="match status" value="1"/>
</dbReference>
<evidence type="ECO:0000256" key="5">
    <source>
        <dbReference type="ARBA" id="ARBA00022842"/>
    </source>
</evidence>
<dbReference type="SFLD" id="SFLDG01017">
    <property type="entry name" value="Polyprenyl_Transferase_Like"/>
    <property type="match status" value="1"/>
</dbReference>
<dbReference type="InterPro" id="IPR033749">
    <property type="entry name" value="Polyprenyl_synt_CS"/>
</dbReference>
<dbReference type="SFLD" id="SFLDS00005">
    <property type="entry name" value="Isoprenoid_Synthase_Type_I"/>
    <property type="match status" value="1"/>
</dbReference>
<proteinExistence type="inferred from homology"/>
<evidence type="ECO:0000256" key="1">
    <source>
        <dbReference type="ARBA" id="ARBA00001946"/>
    </source>
</evidence>
<comment type="cofactor">
    <cofactor evidence="1">
        <name>Mg(2+)</name>
        <dbReference type="ChEBI" id="CHEBI:18420"/>
    </cofactor>
</comment>
<sequence>MEPPIVSGRAHDHRERPGTGLTARSGAADLDLTRSPASGVDAPDPADPTDPRQVLARADADVPAAVESELAACLAERRRDAAAVAPEVDGAVEVLERFVLGSGKRIRPTFAWWGWRGAGGDPARAGVVLRAVSALELLQACALVHDDYIDASATRRGCPTVHVEFAARHRDAGWTGEAERFGAAAAILLGDLALAWADDMLQGSGLDAAALARAGEPWRAMRTEVLCGQYLDVLAQARADTTSASAMRVNRFKTAAYTVERPLHIGAALAGADDALTDAYRRFGADVGVAFQLRDDMLGVFGDPEVTGKPAGDDLREGKRTLLVALALERADERGDAAAAQVVTQALGDADLDDAGVDRVRQVLVDLGATDAVEDRIATLTTSALDALDGADVAEPAAAMLADLADRATRRRR</sequence>
<keyword evidence="9" id="KW-1185">Reference proteome</keyword>